<reference evidence="14" key="1">
    <citation type="submission" date="2020-10" db="EMBL/GenBank/DDBJ databases">
        <authorList>
            <person name="Gilroy R."/>
        </authorList>
    </citation>
    <scope>NUCLEOTIDE SEQUENCE</scope>
    <source>
        <strain evidence="14">CHK147-3167</strain>
    </source>
</reference>
<evidence type="ECO:0000313" key="15">
    <source>
        <dbReference type="Proteomes" id="UP000886786"/>
    </source>
</evidence>
<feature type="transmembrane region" description="Helical" evidence="12">
    <location>
        <begin position="190"/>
        <end position="211"/>
    </location>
</feature>
<keyword evidence="6 12" id="KW-0479">Metal-binding</keyword>
<feature type="transmembrane region" description="Helical" evidence="12">
    <location>
        <begin position="151"/>
        <end position="170"/>
    </location>
</feature>
<evidence type="ECO:0000256" key="7">
    <source>
        <dbReference type="ARBA" id="ARBA00022801"/>
    </source>
</evidence>
<dbReference type="InterPro" id="IPR050083">
    <property type="entry name" value="HtpX_protease"/>
</dbReference>
<feature type="transmembrane region" description="Helical" evidence="12">
    <location>
        <begin position="38"/>
        <end position="59"/>
    </location>
</feature>
<feature type="binding site" evidence="12">
    <location>
        <position position="147"/>
    </location>
    <ligand>
        <name>Zn(2+)</name>
        <dbReference type="ChEBI" id="CHEBI:29105"/>
        <note>catalytic</note>
    </ligand>
</feature>
<comment type="cofactor">
    <cofactor evidence="12">
        <name>Zn(2+)</name>
        <dbReference type="ChEBI" id="CHEBI:29105"/>
    </cofactor>
    <text evidence="12">Binds 1 zinc ion per subunit.</text>
</comment>
<evidence type="ECO:0000256" key="9">
    <source>
        <dbReference type="ARBA" id="ARBA00022989"/>
    </source>
</evidence>
<sequence>MILEEVRKNKLKTIAIIAFFITFVTLCIYFLSLLIFDSVYIAVIFGLTFSIVSAFVSYYNSDKMILSVNNARPATREENLQLNVTLETLCIATGLPKPKLYIMETDAMNAFATGRNPENSVICVTRGLLNNLDKYEMEGVLAHELSHIKNYDILVSTIAIVMVGFVTIIADMASRSIFFRRTDSENNNSNAILMIIGLIFLILSPIFASLLQLAISRNREYLADSSAVEITRNKEGLINALKKIDEQSKPMPEVNKATESLFISDPYKKKEKDSIWSTHPSTANRIKKLENIK</sequence>
<keyword evidence="9 12" id="KW-1133">Transmembrane helix</keyword>
<dbReference type="Proteomes" id="UP000886786">
    <property type="component" value="Unassembled WGS sequence"/>
</dbReference>
<evidence type="ECO:0000256" key="6">
    <source>
        <dbReference type="ARBA" id="ARBA00022723"/>
    </source>
</evidence>
<dbReference type="GO" id="GO:0006508">
    <property type="term" value="P:proteolysis"/>
    <property type="evidence" value="ECO:0007669"/>
    <property type="project" value="UniProtKB-KW"/>
</dbReference>
<comment type="similarity">
    <text evidence="2 12">Belongs to the peptidase M48B family.</text>
</comment>
<dbReference type="EC" id="3.4.24.-" evidence="12"/>
<dbReference type="HAMAP" id="MF_00188">
    <property type="entry name" value="Pept_M48_protease_HtpX"/>
    <property type="match status" value="1"/>
</dbReference>
<evidence type="ECO:0000256" key="2">
    <source>
        <dbReference type="ARBA" id="ARBA00009779"/>
    </source>
</evidence>
<dbReference type="GO" id="GO:0008270">
    <property type="term" value="F:zinc ion binding"/>
    <property type="evidence" value="ECO:0007669"/>
    <property type="project" value="UniProtKB-UniRule"/>
</dbReference>
<keyword evidence="3 12" id="KW-1003">Cell membrane</keyword>
<evidence type="ECO:0000256" key="4">
    <source>
        <dbReference type="ARBA" id="ARBA00022670"/>
    </source>
</evidence>
<protein>
    <recommendedName>
        <fullName evidence="12">Protease HtpX homolog</fullName>
        <ecNumber evidence="12">3.4.24.-</ecNumber>
    </recommendedName>
</protein>
<evidence type="ECO:0000256" key="8">
    <source>
        <dbReference type="ARBA" id="ARBA00022833"/>
    </source>
</evidence>
<evidence type="ECO:0000256" key="5">
    <source>
        <dbReference type="ARBA" id="ARBA00022692"/>
    </source>
</evidence>
<dbReference type="InterPro" id="IPR001915">
    <property type="entry name" value="Peptidase_M48"/>
</dbReference>
<accession>A0A9D0ZQ15</accession>
<comment type="caution">
    <text evidence="14">The sequence shown here is derived from an EMBL/GenBank/DDBJ whole genome shotgun (WGS) entry which is preliminary data.</text>
</comment>
<keyword evidence="11 12" id="KW-0472">Membrane</keyword>
<keyword evidence="8 12" id="KW-0862">Zinc</keyword>
<proteinExistence type="inferred from homology"/>
<evidence type="ECO:0000256" key="1">
    <source>
        <dbReference type="ARBA" id="ARBA00004651"/>
    </source>
</evidence>
<keyword evidence="10 12" id="KW-0482">Metalloprotease</keyword>
<dbReference type="PANTHER" id="PTHR43221">
    <property type="entry name" value="PROTEASE HTPX"/>
    <property type="match status" value="1"/>
</dbReference>
<feature type="domain" description="Peptidase M48" evidence="13">
    <location>
        <begin position="78"/>
        <end position="292"/>
    </location>
</feature>
<comment type="subcellular location">
    <subcellularLocation>
        <location evidence="1 12">Cell membrane</location>
        <topology evidence="1 12">Multi-pass membrane protein</topology>
    </subcellularLocation>
</comment>
<dbReference type="InterPro" id="IPR022919">
    <property type="entry name" value="Pept_M48_protease_HtpX"/>
</dbReference>
<dbReference type="PANTHER" id="PTHR43221:SF1">
    <property type="entry name" value="PROTEASE HTPX"/>
    <property type="match status" value="1"/>
</dbReference>
<evidence type="ECO:0000256" key="10">
    <source>
        <dbReference type="ARBA" id="ARBA00023049"/>
    </source>
</evidence>
<dbReference type="GO" id="GO:0004222">
    <property type="term" value="F:metalloendopeptidase activity"/>
    <property type="evidence" value="ECO:0007669"/>
    <property type="project" value="UniProtKB-UniRule"/>
</dbReference>
<dbReference type="GO" id="GO:0005886">
    <property type="term" value="C:plasma membrane"/>
    <property type="evidence" value="ECO:0007669"/>
    <property type="project" value="UniProtKB-SubCell"/>
</dbReference>
<dbReference type="EMBL" id="DVFV01000019">
    <property type="protein sequence ID" value="HIQ90140.1"/>
    <property type="molecule type" value="Genomic_DNA"/>
</dbReference>
<reference evidence="14" key="2">
    <citation type="journal article" date="2021" name="PeerJ">
        <title>Extensive microbial diversity within the chicken gut microbiome revealed by metagenomics and culture.</title>
        <authorList>
            <person name="Gilroy R."/>
            <person name="Ravi A."/>
            <person name="Getino M."/>
            <person name="Pursley I."/>
            <person name="Horton D.L."/>
            <person name="Alikhan N.F."/>
            <person name="Baker D."/>
            <person name="Gharbi K."/>
            <person name="Hall N."/>
            <person name="Watson M."/>
            <person name="Adriaenssens E.M."/>
            <person name="Foster-Nyarko E."/>
            <person name="Jarju S."/>
            <person name="Secka A."/>
            <person name="Antonio M."/>
            <person name="Oren A."/>
            <person name="Chaudhuri R.R."/>
            <person name="La Ragione R."/>
            <person name="Hildebrand F."/>
            <person name="Pallen M.J."/>
        </authorList>
    </citation>
    <scope>NUCLEOTIDE SEQUENCE</scope>
    <source>
        <strain evidence="14">CHK147-3167</strain>
    </source>
</reference>
<dbReference type="AlphaFoldDB" id="A0A9D0ZQ15"/>
<gene>
    <name evidence="12" type="primary">htpX</name>
    <name evidence="14" type="ORF">IAB27_00720</name>
</gene>
<organism evidence="14 15">
    <name type="scientific">Candidatus Coprosoma intestinipullorum</name>
    <dbReference type="NCBI Taxonomy" id="2840752"/>
    <lineage>
        <taxon>Bacteria</taxon>
        <taxon>Bacillati</taxon>
        <taxon>Bacillota</taxon>
        <taxon>Bacillota incertae sedis</taxon>
        <taxon>Candidatus Coprosoma</taxon>
    </lineage>
</organism>
<evidence type="ECO:0000256" key="12">
    <source>
        <dbReference type="HAMAP-Rule" id="MF_00188"/>
    </source>
</evidence>
<dbReference type="Gene3D" id="3.30.2010.10">
    <property type="entry name" value="Metalloproteases ('zincins'), catalytic domain"/>
    <property type="match status" value="1"/>
</dbReference>
<evidence type="ECO:0000256" key="11">
    <source>
        <dbReference type="ARBA" id="ARBA00023136"/>
    </source>
</evidence>
<feature type="transmembrane region" description="Helical" evidence="12">
    <location>
        <begin position="12"/>
        <end position="32"/>
    </location>
</feature>
<dbReference type="CDD" id="cd07340">
    <property type="entry name" value="M48B_Htpx_like"/>
    <property type="match status" value="1"/>
</dbReference>
<evidence type="ECO:0000256" key="3">
    <source>
        <dbReference type="ARBA" id="ARBA00022475"/>
    </source>
</evidence>
<evidence type="ECO:0000259" key="13">
    <source>
        <dbReference type="Pfam" id="PF01435"/>
    </source>
</evidence>
<keyword evidence="5 12" id="KW-0812">Transmembrane</keyword>
<feature type="binding site" evidence="12">
    <location>
        <position position="220"/>
    </location>
    <ligand>
        <name>Zn(2+)</name>
        <dbReference type="ChEBI" id="CHEBI:29105"/>
        <note>catalytic</note>
    </ligand>
</feature>
<evidence type="ECO:0000313" key="14">
    <source>
        <dbReference type="EMBL" id="HIQ90140.1"/>
    </source>
</evidence>
<name>A0A9D0ZQ15_9FIRM</name>
<feature type="active site" evidence="12">
    <location>
        <position position="144"/>
    </location>
</feature>
<dbReference type="Pfam" id="PF01435">
    <property type="entry name" value="Peptidase_M48"/>
    <property type="match status" value="1"/>
</dbReference>
<keyword evidence="7 12" id="KW-0378">Hydrolase</keyword>
<keyword evidence="4 12" id="KW-0645">Protease</keyword>
<feature type="binding site" evidence="12">
    <location>
        <position position="143"/>
    </location>
    <ligand>
        <name>Zn(2+)</name>
        <dbReference type="ChEBI" id="CHEBI:29105"/>
        <note>catalytic</note>
    </ligand>
</feature>